<evidence type="ECO:0000313" key="2">
    <source>
        <dbReference type="EMBL" id="GAA1869210.1"/>
    </source>
</evidence>
<reference evidence="2 3" key="1">
    <citation type="journal article" date="2019" name="Int. J. Syst. Evol. Microbiol.">
        <title>The Global Catalogue of Microorganisms (GCM) 10K type strain sequencing project: providing services to taxonomists for standard genome sequencing and annotation.</title>
        <authorList>
            <consortium name="The Broad Institute Genomics Platform"/>
            <consortium name="The Broad Institute Genome Sequencing Center for Infectious Disease"/>
            <person name="Wu L."/>
            <person name="Ma J."/>
        </authorList>
    </citation>
    <scope>NUCLEOTIDE SEQUENCE [LARGE SCALE GENOMIC DNA]</scope>
    <source>
        <strain evidence="2 3">JCM 14326</strain>
    </source>
</reference>
<dbReference type="PANTHER" id="PTHR33164">
    <property type="entry name" value="TRANSCRIPTIONAL REGULATOR, MARR FAMILY"/>
    <property type="match status" value="1"/>
</dbReference>
<organism evidence="2 3">
    <name type="scientific">Myceligenerans crystallogenes</name>
    <dbReference type="NCBI Taxonomy" id="316335"/>
    <lineage>
        <taxon>Bacteria</taxon>
        <taxon>Bacillati</taxon>
        <taxon>Actinomycetota</taxon>
        <taxon>Actinomycetes</taxon>
        <taxon>Micrococcales</taxon>
        <taxon>Promicromonosporaceae</taxon>
        <taxon>Myceligenerans</taxon>
    </lineage>
</organism>
<dbReference type="InterPro" id="IPR036390">
    <property type="entry name" value="WH_DNA-bd_sf"/>
</dbReference>
<dbReference type="SMART" id="SM00347">
    <property type="entry name" value="HTH_MARR"/>
    <property type="match status" value="1"/>
</dbReference>
<dbReference type="PANTHER" id="PTHR33164:SF57">
    <property type="entry name" value="MARR-FAMILY TRANSCRIPTIONAL REGULATOR"/>
    <property type="match status" value="1"/>
</dbReference>
<accession>A0ABN2NH80</accession>
<keyword evidence="3" id="KW-1185">Reference proteome</keyword>
<gene>
    <name evidence="2" type="ORF">GCM10009751_29940</name>
</gene>
<dbReference type="SUPFAM" id="SSF46785">
    <property type="entry name" value="Winged helix' DNA-binding domain"/>
    <property type="match status" value="1"/>
</dbReference>
<comment type="caution">
    <text evidence="2">The sequence shown here is derived from an EMBL/GenBank/DDBJ whole genome shotgun (WGS) entry which is preliminary data.</text>
</comment>
<protein>
    <recommendedName>
        <fullName evidence="1">HTH marR-type domain-containing protein</fullName>
    </recommendedName>
</protein>
<dbReference type="EMBL" id="BAAANL010000006">
    <property type="protein sequence ID" value="GAA1869210.1"/>
    <property type="molecule type" value="Genomic_DNA"/>
</dbReference>
<evidence type="ECO:0000259" key="1">
    <source>
        <dbReference type="PROSITE" id="PS50995"/>
    </source>
</evidence>
<name>A0ABN2NH80_9MICO</name>
<sequence length="160" mass="17597">MTGGGRAAGVTDLPTDLPDETMVAAEQQIGLLFRTAMQRWKEQAASIHPDLAPKAFAVLRTLVDDGPAQARDLVTRLGTDKSVLSRQITSLERLGLIEREVDEHDARARRLVATPAAAARVTRVRAARHDDVRRRLAAWTREERAVFVDLLGRLTAPDDA</sequence>
<feature type="domain" description="HTH marR-type" evidence="1">
    <location>
        <begin position="25"/>
        <end position="156"/>
    </location>
</feature>
<dbReference type="Pfam" id="PF12802">
    <property type="entry name" value="MarR_2"/>
    <property type="match status" value="1"/>
</dbReference>
<dbReference type="PROSITE" id="PS50995">
    <property type="entry name" value="HTH_MARR_2"/>
    <property type="match status" value="1"/>
</dbReference>
<dbReference type="InterPro" id="IPR039422">
    <property type="entry name" value="MarR/SlyA-like"/>
</dbReference>
<dbReference type="Proteomes" id="UP001501094">
    <property type="component" value="Unassembled WGS sequence"/>
</dbReference>
<dbReference type="RefSeq" id="WP_344104361.1">
    <property type="nucleotide sequence ID" value="NZ_BAAANL010000006.1"/>
</dbReference>
<proteinExistence type="predicted"/>
<dbReference type="InterPro" id="IPR000835">
    <property type="entry name" value="HTH_MarR-typ"/>
</dbReference>
<dbReference type="Gene3D" id="1.10.10.10">
    <property type="entry name" value="Winged helix-like DNA-binding domain superfamily/Winged helix DNA-binding domain"/>
    <property type="match status" value="1"/>
</dbReference>
<dbReference type="InterPro" id="IPR036388">
    <property type="entry name" value="WH-like_DNA-bd_sf"/>
</dbReference>
<evidence type="ECO:0000313" key="3">
    <source>
        <dbReference type="Proteomes" id="UP001501094"/>
    </source>
</evidence>